<comment type="caution">
    <text evidence="1">The sequence shown here is derived from an EMBL/GenBank/DDBJ whole genome shotgun (WGS) entry which is preliminary data.</text>
</comment>
<dbReference type="RefSeq" id="WP_344117755.1">
    <property type="nucleotide sequence ID" value="NZ_BAAABW010000013.1"/>
</dbReference>
<dbReference type="InterPro" id="IPR002347">
    <property type="entry name" value="SDR_fam"/>
</dbReference>
<gene>
    <name evidence="1" type="ORF">GCM10010319_24080</name>
</gene>
<dbReference type="PANTHER" id="PTHR43431">
    <property type="entry name" value="OXIDOREDUCTASE, SHORT CHAIN DEHYDROGENASE/REDUCTASE FAMILY (AFU_ORTHOLOGUE AFUA_5G14000)"/>
    <property type="match status" value="1"/>
</dbReference>
<dbReference type="InterPro" id="IPR036291">
    <property type="entry name" value="NAD(P)-bd_dom_sf"/>
</dbReference>
<dbReference type="Pfam" id="PF00106">
    <property type="entry name" value="adh_short"/>
    <property type="match status" value="1"/>
</dbReference>
<dbReference type="Gene3D" id="3.40.50.720">
    <property type="entry name" value="NAD(P)-binding Rossmann-like Domain"/>
    <property type="match status" value="1"/>
</dbReference>
<dbReference type="Proteomes" id="UP001500063">
    <property type="component" value="Unassembled WGS sequence"/>
</dbReference>
<evidence type="ECO:0000313" key="2">
    <source>
        <dbReference type="Proteomes" id="UP001500063"/>
    </source>
</evidence>
<dbReference type="SUPFAM" id="SSF51735">
    <property type="entry name" value="NAD(P)-binding Rossmann-fold domains"/>
    <property type="match status" value="1"/>
</dbReference>
<evidence type="ECO:0000313" key="1">
    <source>
        <dbReference type="EMBL" id="GAA0346737.1"/>
    </source>
</evidence>
<proteinExistence type="predicted"/>
<reference evidence="2" key="1">
    <citation type="journal article" date="2019" name="Int. J. Syst. Evol. Microbiol.">
        <title>The Global Catalogue of Microorganisms (GCM) 10K type strain sequencing project: providing services to taxonomists for standard genome sequencing and annotation.</title>
        <authorList>
            <consortium name="The Broad Institute Genomics Platform"/>
            <consortium name="The Broad Institute Genome Sequencing Center for Infectious Disease"/>
            <person name="Wu L."/>
            <person name="Ma J."/>
        </authorList>
    </citation>
    <scope>NUCLEOTIDE SEQUENCE [LARGE SCALE GENOMIC DNA]</scope>
    <source>
        <strain evidence="2">JCM 4565</strain>
    </source>
</reference>
<accession>A0ABP3GIT7</accession>
<protein>
    <submittedName>
        <fullName evidence="1">SDR family NAD(P)-dependent oxidoreductase</fullName>
    </submittedName>
</protein>
<name>A0ABP3GIT7_9ACTN</name>
<sequence>MDKTIAVFGAGTGLGSSVARRFGREGYRVALVARRREALDALVEALEAEGIEAAAFAADLSRTEDISAPVAAIRERFGRIDVVQYAPLSLAPLVPAAELDAAMLRDWVNLYFLTPVELVHAVLPEMLERGDGGILVGFGYSVVAPSAGLSGPVPAMAACRNYIHTLHDEVADRGVYAGTLAVRAVIGHSETHQALTSSDTGLAVTLPSVDPDELADLVWELLLTRNRTEAIHPAA</sequence>
<organism evidence="1 2">
    <name type="scientific">Streptomyces blastmyceticus</name>
    <dbReference type="NCBI Taxonomy" id="68180"/>
    <lineage>
        <taxon>Bacteria</taxon>
        <taxon>Bacillati</taxon>
        <taxon>Actinomycetota</taxon>
        <taxon>Actinomycetes</taxon>
        <taxon>Kitasatosporales</taxon>
        <taxon>Streptomycetaceae</taxon>
        <taxon>Streptomyces</taxon>
    </lineage>
</organism>
<dbReference type="PANTHER" id="PTHR43431:SF7">
    <property type="entry name" value="OXIDOREDUCTASE, SHORT CHAIN DEHYDROGENASE_REDUCTASE FAMILY (AFU_ORTHOLOGUE AFUA_5G14000)"/>
    <property type="match status" value="1"/>
</dbReference>
<keyword evidence="2" id="KW-1185">Reference proteome</keyword>
<dbReference type="EMBL" id="BAAABW010000013">
    <property type="protein sequence ID" value="GAA0346737.1"/>
    <property type="molecule type" value="Genomic_DNA"/>
</dbReference>